<dbReference type="Proteomes" id="UP000450000">
    <property type="component" value="Unassembled WGS sequence"/>
</dbReference>
<accession>A0A6N7L0T0</accession>
<dbReference type="AlphaFoldDB" id="A0A6N7L0T0"/>
<dbReference type="EMBL" id="WBOF01000004">
    <property type="protein sequence ID" value="MQS17452.1"/>
    <property type="molecule type" value="Genomic_DNA"/>
</dbReference>
<name>A0A6N7L0T0_9ACTN</name>
<comment type="caution">
    <text evidence="1">The sequence shown here is derived from an EMBL/GenBank/DDBJ whole genome shotgun (WGS) entry which is preliminary data.</text>
</comment>
<keyword evidence="2" id="KW-1185">Reference proteome</keyword>
<reference evidence="1 2" key="1">
    <citation type="submission" date="2019-09" db="EMBL/GenBank/DDBJ databases">
        <title>Genome Sequences of Streptomyces kaniharaensis ATCC 21070.</title>
        <authorList>
            <person name="Zhu W."/>
            <person name="De Crecy-Lagard V."/>
            <person name="Richards N.G."/>
        </authorList>
    </citation>
    <scope>NUCLEOTIDE SEQUENCE [LARGE SCALE GENOMIC DNA]</scope>
    <source>
        <strain evidence="1 2">SF-557</strain>
    </source>
</reference>
<evidence type="ECO:0000313" key="1">
    <source>
        <dbReference type="EMBL" id="MQS17452.1"/>
    </source>
</evidence>
<protein>
    <submittedName>
        <fullName evidence="1">Uncharacterized protein</fullName>
    </submittedName>
</protein>
<proteinExistence type="predicted"/>
<gene>
    <name evidence="1" type="ORF">F7Q99_36035</name>
</gene>
<dbReference type="RefSeq" id="WP_153470305.1">
    <property type="nucleotide sequence ID" value="NZ_WBOF01000004.1"/>
</dbReference>
<sequence length="83" mass="8619">MGSVYNSIGDGAVLRGLTIQAGNIGFVDGTQSGDGKPSSALDLLDTEGAPVALTRGEYEALNAYLGERTDPTARALHNRLADR</sequence>
<evidence type="ECO:0000313" key="2">
    <source>
        <dbReference type="Proteomes" id="UP000450000"/>
    </source>
</evidence>
<organism evidence="1 2">
    <name type="scientific">Streptomyces kaniharaensis</name>
    <dbReference type="NCBI Taxonomy" id="212423"/>
    <lineage>
        <taxon>Bacteria</taxon>
        <taxon>Bacillati</taxon>
        <taxon>Actinomycetota</taxon>
        <taxon>Actinomycetes</taxon>
        <taxon>Kitasatosporales</taxon>
        <taxon>Streptomycetaceae</taxon>
        <taxon>Streptomyces</taxon>
    </lineage>
</organism>